<accession>A0A5C5VDI1</accession>
<dbReference type="EMBL" id="SIHJ01000001">
    <property type="protein sequence ID" value="TWT35772.1"/>
    <property type="molecule type" value="Genomic_DNA"/>
</dbReference>
<protein>
    <submittedName>
        <fullName evidence="1">Uncharacterized protein</fullName>
    </submittedName>
</protein>
<sequence>MATARSAEQILDEEFLTVRAKLLEVAAAFDRFDRGSGDVKADPRHATLVEAAGLLMTRGPDRAERLQLLFSREYEPGWRSEMGVRAGDQG</sequence>
<evidence type="ECO:0000313" key="1">
    <source>
        <dbReference type="EMBL" id="TWT35772.1"/>
    </source>
</evidence>
<reference evidence="1 2" key="1">
    <citation type="submission" date="2019-02" db="EMBL/GenBank/DDBJ databases">
        <title>Deep-cultivation of Planctomycetes and their phenomic and genomic characterization uncovers novel biology.</title>
        <authorList>
            <person name="Wiegand S."/>
            <person name="Jogler M."/>
            <person name="Boedeker C."/>
            <person name="Pinto D."/>
            <person name="Vollmers J."/>
            <person name="Rivas-Marin E."/>
            <person name="Kohn T."/>
            <person name="Peeters S.H."/>
            <person name="Heuer A."/>
            <person name="Rast P."/>
            <person name="Oberbeckmann S."/>
            <person name="Bunk B."/>
            <person name="Jeske O."/>
            <person name="Meyerdierks A."/>
            <person name="Storesund J.E."/>
            <person name="Kallscheuer N."/>
            <person name="Luecker S."/>
            <person name="Lage O.M."/>
            <person name="Pohl T."/>
            <person name="Merkel B.J."/>
            <person name="Hornburger P."/>
            <person name="Mueller R.-W."/>
            <person name="Bruemmer F."/>
            <person name="Labrenz M."/>
            <person name="Spormann A.M."/>
            <person name="Op Den Camp H."/>
            <person name="Overmann J."/>
            <person name="Amann R."/>
            <person name="Jetten M.S.M."/>
            <person name="Mascher T."/>
            <person name="Medema M.H."/>
            <person name="Devos D.P."/>
            <person name="Kaster A.-K."/>
            <person name="Ovreas L."/>
            <person name="Rohde M."/>
            <person name="Galperin M.Y."/>
            <person name="Jogler C."/>
        </authorList>
    </citation>
    <scope>NUCLEOTIDE SEQUENCE [LARGE SCALE GENOMIC DNA]</scope>
    <source>
        <strain evidence="1 2">KOR34</strain>
    </source>
</reference>
<dbReference type="AlphaFoldDB" id="A0A5C5VDI1"/>
<proteinExistence type="predicted"/>
<comment type="caution">
    <text evidence="1">The sequence shown here is derived from an EMBL/GenBank/DDBJ whole genome shotgun (WGS) entry which is preliminary data.</text>
</comment>
<name>A0A5C5VDI1_9BACT</name>
<dbReference type="OrthoDB" id="287432at2"/>
<gene>
    <name evidence="1" type="ORF">KOR34_06660</name>
</gene>
<evidence type="ECO:0000313" key="2">
    <source>
        <dbReference type="Proteomes" id="UP000316714"/>
    </source>
</evidence>
<organism evidence="1 2">
    <name type="scientific">Posidoniimonas corsicana</name>
    <dbReference type="NCBI Taxonomy" id="1938618"/>
    <lineage>
        <taxon>Bacteria</taxon>
        <taxon>Pseudomonadati</taxon>
        <taxon>Planctomycetota</taxon>
        <taxon>Planctomycetia</taxon>
        <taxon>Pirellulales</taxon>
        <taxon>Lacipirellulaceae</taxon>
        <taxon>Posidoniimonas</taxon>
    </lineage>
</organism>
<keyword evidence="2" id="KW-1185">Reference proteome</keyword>
<dbReference type="RefSeq" id="WP_146562159.1">
    <property type="nucleotide sequence ID" value="NZ_SIHJ01000001.1"/>
</dbReference>
<dbReference type="Proteomes" id="UP000316714">
    <property type="component" value="Unassembled WGS sequence"/>
</dbReference>